<keyword evidence="3" id="KW-1185">Reference proteome</keyword>
<organism evidence="2 3">
    <name type="scientific">Vibrio ostreicida</name>
    <dbReference type="NCBI Taxonomy" id="526588"/>
    <lineage>
        <taxon>Bacteria</taxon>
        <taxon>Pseudomonadati</taxon>
        <taxon>Pseudomonadota</taxon>
        <taxon>Gammaproteobacteria</taxon>
        <taxon>Vibrionales</taxon>
        <taxon>Vibrionaceae</taxon>
        <taxon>Vibrio</taxon>
    </lineage>
</organism>
<comment type="caution">
    <text evidence="2">The sequence shown here is derived from an EMBL/GenBank/DDBJ whole genome shotgun (WGS) entry which is preliminary data.</text>
</comment>
<dbReference type="RefSeq" id="WP_170882705.1">
    <property type="nucleotide sequence ID" value="NZ_JABEYA020000005.1"/>
</dbReference>
<accession>A0ABT8BXY4</accession>
<dbReference type="Proteomes" id="UP001238540">
    <property type="component" value="Unassembled WGS sequence"/>
</dbReference>
<gene>
    <name evidence="2" type="ORF">QWZ16_18120</name>
</gene>
<feature type="region of interest" description="Disordered" evidence="1">
    <location>
        <begin position="1"/>
        <end position="32"/>
    </location>
</feature>
<protein>
    <submittedName>
        <fullName evidence="2">Uncharacterized protein</fullName>
    </submittedName>
</protein>
<name>A0ABT8BXY4_9VIBR</name>
<evidence type="ECO:0000256" key="1">
    <source>
        <dbReference type="SAM" id="MobiDB-lite"/>
    </source>
</evidence>
<dbReference type="EMBL" id="JAUFQC010000027">
    <property type="protein sequence ID" value="MDN3611518.1"/>
    <property type="molecule type" value="Genomic_DNA"/>
</dbReference>
<proteinExistence type="predicted"/>
<sequence length="329" mass="36552">MFEQINKRQKSRCRLDPYSLSKTKQPDKNGHLHIQGNSNAENTIQRNILGNPNLGTWARQTKNIQSKKAENVVAFLNLANQDNDVDFSLDEINDFYEEKIKSRAHNEIKDAQSIYDELRSFIASKRDDLGAHGALNHAGTGANFIINRVNNSHRNNMTASYLKINEYLEWDTILNRNSDVIYKKYLGMAKDALVNLDSGDVNRPYVNAAGIQKNAESTAHLNTPANVEFEEGNMANGELSVEIRTGAVRALENGNYGVKIAASIRGSGEMGSWSVSKTGGVQASTVDIEEVERQPEAHTGGLAPEFVIDKDGTIISEPDQNRLSWVTKF</sequence>
<reference evidence="3" key="1">
    <citation type="journal article" date="2019" name="Int. J. Syst. Evol. Microbiol.">
        <title>The Global Catalogue of Microorganisms (GCM) 10K type strain sequencing project: providing services to taxonomists for standard genome sequencing and annotation.</title>
        <authorList>
            <consortium name="The Broad Institute Genomics Platform"/>
            <consortium name="The Broad Institute Genome Sequencing Center for Infectious Disease"/>
            <person name="Wu L."/>
            <person name="Ma J."/>
        </authorList>
    </citation>
    <scope>NUCLEOTIDE SEQUENCE [LARGE SCALE GENOMIC DNA]</scope>
    <source>
        <strain evidence="3">CECT 7398</strain>
    </source>
</reference>
<evidence type="ECO:0000313" key="2">
    <source>
        <dbReference type="EMBL" id="MDN3611518.1"/>
    </source>
</evidence>
<evidence type="ECO:0000313" key="3">
    <source>
        <dbReference type="Proteomes" id="UP001238540"/>
    </source>
</evidence>